<gene>
    <name evidence="6 7" type="primary">rsmG</name>
    <name evidence="7" type="ORF">NZD86_23070</name>
</gene>
<proteinExistence type="inferred from homology"/>
<dbReference type="InterPro" id="IPR029063">
    <property type="entry name" value="SAM-dependent_MTases_sf"/>
</dbReference>
<name>A0ABY6Z478_9BACL</name>
<reference evidence="7" key="1">
    <citation type="submission" date="2022-08" db="EMBL/GenBank/DDBJ databases">
        <title>Alicyclobacillus dauci DSM2870, complete genome.</title>
        <authorList>
            <person name="Wang Q."/>
            <person name="Cai R."/>
            <person name="Wang Z."/>
        </authorList>
    </citation>
    <scope>NUCLEOTIDE SEQUENCE</scope>
    <source>
        <strain evidence="7">DSM 28700</strain>
    </source>
</reference>
<keyword evidence="2 6" id="KW-0698">rRNA processing</keyword>
<dbReference type="InterPro" id="IPR003682">
    <property type="entry name" value="rRNA_ssu_MeTfrase_G"/>
</dbReference>
<keyword evidence="5 6" id="KW-0949">S-adenosyl-L-methionine</keyword>
<dbReference type="EC" id="2.1.1.-" evidence="6"/>
<sequence>MVDIQWPRVLTEEQLLQLDRYRSLLVDWNERMNLTAITEEEEVYVKHFYDSLAVLTVSQWQEVAKTGTRVIDVGTGAGFPGIPLAIVESNMEFVLCDALQKRITFLQAVKDELGLQNVTFVHARSEDLARNPAYRGQFDIVVSRAVARLNILMELMCPFLRPGGRGFSYKGPGFDDERKDGERAAAKLRAKLMDAHTYLLPKSMGSRTIVVFEQSAPVPETYPRKAGVPQRKPL</sequence>
<feature type="binding site" evidence="6">
    <location>
        <position position="74"/>
    </location>
    <ligand>
        <name>S-adenosyl-L-methionine</name>
        <dbReference type="ChEBI" id="CHEBI:59789"/>
    </ligand>
</feature>
<evidence type="ECO:0000256" key="4">
    <source>
        <dbReference type="ARBA" id="ARBA00022679"/>
    </source>
</evidence>
<keyword evidence="4 6" id="KW-0808">Transferase</keyword>
<feature type="binding site" evidence="6">
    <location>
        <begin position="125"/>
        <end position="126"/>
    </location>
    <ligand>
        <name>S-adenosyl-L-methionine</name>
        <dbReference type="ChEBI" id="CHEBI:59789"/>
    </ligand>
</feature>
<dbReference type="HAMAP" id="MF_00074">
    <property type="entry name" value="16SrRNA_methyltr_G"/>
    <property type="match status" value="1"/>
</dbReference>
<dbReference type="PANTHER" id="PTHR31760">
    <property type="entry name" value="S-ADENOSYL-L-METHIONINE-DEPENDENT METHYLTRANSFERASES SUPERFAMILY PROTEIN"/>
    <property type="match status" value="1"/>
</dbReference>
<organism evidence="7 8">
    <name type="scientific">Alicyclobacillus dauci</name>
    <dbReference type="NCBI Taxonomy" id="1475485"/>
    <lineage>
        <taxon>Bacteria</taxon>
        <taxon>Bacillati</taxon>
        <taxon>Bacillota</taxon>
        <taxon>Bacilli</taxon>
        <taxon>Bacillales</taxon>
        <taxon>Alicyclobacillaceae</taxon>
        <taxon>Alicyclobacillus</taxon>
    </lineage>
</organism>
<keyword evidence="8" id="KW-1185">Reference proteome</keyword>
<evidence type="ECO:0000256" key="5">
    <source>
        <dbReference type="ARBA" id="ARBA00022691"/>
    </source>
</evidence>
<evidence type="ECO:0000256" key="2">
    <source>
        <dbReference type="ARBA" id="ARBA00022552"/>
    </source>
</evidence>
<comment type="similarity">
    <text evidence="6">Belongs to the methyltransferase superfamily. RNA methyltransferase RsmG family.</text>
</comment>
<comment type="function">
    <text evidence="6">Specifically methylates the N7 position of guanine in position 535 of 16S rRNA.</text>
</comment>
<comment type="caution">
    <text evidence="6">Lacks conserved residue(s) required for the propagation of feature annotation.</text>
</comment>
<dbReference type="SUPFAM" id="SSF53335">
    <property type="entry name" value="S-adenosyl-L-methionine-dependent methyltransferases"/>
    <property type="match status" value="1"/>
</dbReference>
<dbReference type="NCBIfam" id="TIGR00138">
    <property type="entry name" value="rsmG_gidB"/>
    <property type="match status" value="1"/>
</dbReference>
<dbReference type="PIRSF" id="PIRSF003078">
    <property type="entry name" value="GidB"/>
    <property type="match status" value="1"/>
</dbReference>
<evidence type="ECO:0000256" key="6">
    <source>
        <dbReference type="HAMAP-Rule" id="MF_00074"/>
    </source>
</evidence>
<dbReference type="RefSeq" id="WP_268044430.1">
    <property type="nucleotide sequence ID" value="NZ_CP104064.1"/>
</dbReference>
<dbReference type="Proteomes" id="UP001164803">
    <property type="component" value="Chromosome"/>
</dbReference>
<feature type="binding site" evidence="6">
    <location>
        <position position="144"/>
    </location>
    <ligand>
        <name>S-adenosyl-L-methionine</name>
        <dbReference type="ChEBI" id="CHEBI:59789"/>
    </ligand>
</feature>
<dbReference type="Gene3D" id="3.40.50.150">
    <property type="entry name" value="Vaccinia Virus protein VP39"/>
    <property type="match status" value="1"/>
</dbReference>
<dbReference type="GO" id="GO:0008168">
    <property type="term" value="F:methyltransferase activity"/>
    <property type="evidence" value="ECO:0007669"/>
    <property type="project" value="UniProtKB-KW"/>
</dbReference>
<keyword evidence="1 6" id="KW-0963">Cytoplasm</keyword>
<dbReference type="Pfam" id="PF02527">
    <property type="entry name" value="GidB"/>
    <property type="match status" value="1"/>
</dbReference>
<dbReference type="EMBL" id="CP104064">
    <property type="protein sequence ID" value="WAH37001.1"/>
    <property type="molecule type" value="Genomic_DNA"/>
</dbReference>
<accession>A0ABY6Z478</accession>
<comment type="subcellular location">
    <subcellularLocation>
        <location evidence="6">Cytoplasm</location>
    </subcellularLocation>
</comment>
<evidence type="ECO:0000256" key="3">
    <source>
        <dbReference type="ARBA" id="ARBA00022603"/>
    </source>
</evidence>
<dbReference type="CDD" id="cd02440">
    <property type="entry name" value="AdoMet_MTases"/>
    <property type="match status" value="1"/>
</dbReference>
<dbReference type="PANTHER" id="PTHR31760:SF0">
    <property type="entry name" value="S-ADENOSYL-L-METHIONINE-DEPENDENT METHYLTRANSFERASES SUPERFAMILY PROTEIN"/>
    <property type="match status" value="1"/>
</dbReference>
<evidence type="ECO:0000256" key="1">
    <source>
        <dbReference type="ARBA" id="ARBA00022490"/>
    </source>
</evidence>
<evidence type="ECO:0000313" key="8">
    <source>
        <dbReference type="Proteomes" id="UP001164803"/>
    </source>
</evidence>
<protein>
    <recommendedName>
        <fullName evidence="6">Ribosomal RNA small subunit methyltransferase G</fullName>
        <ecNumber evidence="6">2.1.1.-</ecNumber>
    </recommendedName>
    <alternativeName>
        <fullName evidence="6">16S rRNA 7-methylguanosine methyltransferase</fullName>
        <shortName evidence="6">16S rRNA m7G methyltransferase</shortName>
    </alternativeName>
</protein>
<evidence type="ECO:0000313" key="7">
    <source>
        <dbReference type="EMBL" id="WAH37001.1"/>
    </source>
</evidence>
<keyword evidence="3 6" id="KW-0489">Methyltransferase</keyword>
<feature type="binding site" evidence="6">
    <location>
        <position position="79"/>
    </location>
    <ligand>
        <name>S-adenosyl-L-methionine</name>
        <dbReference type="ChEBI" id="CHEBI:59789"/>
    </ligand>
</feature>
<dbReference type="GO" id="GO:0032259">
    <property type="term" value="P:methylation"/>
    <property type="evidence" value="ECO:0007669"/>
    <property type="project" value="UniProtKB-KW"/>
</dbReference>